<dbReference type="Proteomes" id="UP000608850">
    <property type="component" value="Unassembled WGS sequence"/>
</dbReference>
<dbReference type="PROSITE" id="PS50928">
    <property type="entry name" value="ABC_TM1"/>
    <property type="match status" value="1"/>
</dbReference>
<evidence type="ECO:0000256" key="7">
    <source>
        <dbReference type="RuleBase" id="RU363032"/>
    </source>
</evidence>
<evidence type="ECO:0000313" key="9">
    <source>
        <dbReference type="EMBL" id="GGN20338.1"/>
    </source>
</evidence>
<dbReference type="AlphaFoldDB" id="A0A830GEH2"/>
<evidence type="ECO:0000256" key="3">
    <source>
        <dbReference type="ARBA" id="ARBA00022475"/>
    </source>
</evidence>
<accession>A0A830GEH2</accession>
<dbReference type="GO" id="GO:0055085">
    <property type="term" value="P:transmembrane transport"/>
    <property type="evidence" value="ECO:0007669"/>
    <property type="project" value="InterPro"/>
</dbReference>
<keyword evidence="4 7" id="KW-0812">Transmembrane</keyword>
<keyword evidence="3" id="KW-1003">Cell membrane</keyword>
<protein>
    <submittedName>
        <fullName evidence="9">ABC transporter permease</fullName>
    </submittedName>
</protein>
<dbReference type="CDD" id="cd06261">
    <property type="entry name" value="TM_PBP2"/>
    <property type="match status" value="1"/>
</dbReference>
<dbReference type="OrthoDB" id="45815at2157"/>
<dbReference type="GO" id="GO:0005886">
    <property type="term" value="C:plasma membrane"/>
    <property type="evidence" value="ECO:0007669"/>
    <property type="project" value="UniProtKB-SubCell"/>
</dbReference>
<sequence>MVTQNPTDHAGRTDERPFSERLQHFVNGTFVRSLPFWGIPFLLMGSAVYAGIGWNVLISLTDYEGLASASYSQLDFEMYARAFGSSTFWTAAQNTFVLLVAFTVICLVLGLALAVLLDRNIRYSESVQTIYVLPMALSFVITAQLWLWMYNPDSGLVNLAIKTLGLSSIDFLGNPKFALAAVIFALVWQFSGYAMVVYLAGLRSIPTSQFEAGKIDGASTARIYLRIIIPQLRASSVSAAVVLMVFALKAFTFLYSLTGVFRPPNGTDILATLMVRRAFKYTEWAYGAAIATMLLLLALGVIAPYLYYQHKHGSL</sequence>
<dbReference type="PANTHER" id="PTHR30193">
    <property type="entry name" value="ABC TRANSPORTER PERMEASE PROTEIN"/>
    <property type="match status" value="1"/>
</dbReference>
<name>A0A830GEH2_9EURY</name>
<comment type="subcellular location">
    <subcellularLocation>
        <location evidence="1 7">Cell membrane</location>
        <topology evidence="1 7">Multi-pass membrane protein</topology>
    </subcellularLocation>
</comment>
<evidence type="ECO:0000256" key="2">
    <source>
        <dbReference type="ARBA" id="ARBA00022448"/>
    </source>
</evidence>
<comment type="caution">
    <text evidence="9">The sequence shown here is derived from an EMBL/GenBank/DDBJ whole genome shotgun (WGS) entry which is preliminary data.</text>
</comment>
<keyword evidence="6 7" id="KW-0472">Membrane</keyword>
<feature type="transmembrane region" description="Helical" evidence="7">
    <location>
        <begin position="129"/>
        <end position="149"/>
    </location>
</feature>
<dbReference type="InterPro" id="IPR051393">
    <property type="entry name" value="ABC_transporter_permease"/>
</dbReference>
<evidence type="ECO:0000256" key="4">
    <source>
        <dbReference type="ARBA" id="ARBA00022692"/>
    </source>
</evidence>
<evidence type="ECO:0000256" key="5">
    <source>
        <dbReference type="ARBA" id="ARBA00022989"/>
    </source>
</evidence>
<dbReference type="Gene3D" id="1.10.3720.10">
    <property type="entry name" value="MetI-like"/>
    <property type="match status" value="1"/>
</dbReference>
<feature type="transmembrane region" description="Helical" evidence="7">
    <location>
        <begin position="96"/>
        <end position="117"/>
    </location>
</feature>
<organism evidence="9 10">
    <name type="scientific">Halarchaeum nitratireducens</name>
    <dbReference type="NCBI Taxonomy" id="489913"/>
    <lineage>
        <taxon>Archaea</taxon>
        <taxon>Methanobacteriati</taxon>
        <taxon>Methanobacteriota</taxon>
        <taxon>Stenosarchaea group</taxon>
        <taxon>Halobacteria</taxon>
        <taxon>Halobacteriales</taxon>
        <taxon>Halobacteriaceae</taxon>
    </lineage>
</organism>
<keyword evidence="2 7" id="KW-0813">Transport</keyword>
<feature type="transmembrane region" description="Helical" evidence="7">
    <location>
        <begin position="34"/>
        <end position="57"/>
    </location>
</feature>
<feature type="transmembrane region" description="Helical" evidence="7">
    <location>
        <begin position="232"/>
        <end position="255"/>
    </location>
</feature>
<dbReference type="SUPFAM" id="SSF161098">
    <property type="entry name" value="MetI-like"/>
    <property type="match status" value="1"/>
</dbReference>
<dbReference type="InterPro" id="IPR000515">
    <property type="entry name" value="MetI-like"/>
</dbReference>
<dbReference type="PANTHER" id="PTHR30193:SF42">
    <property type="entry name" value="ABC TRANSPORTER PERMEASE PROTEIN"/>
    <property type="match status" value="1"/>
</dbReference>
<feature type="domain" description="ABC transmembrane type-1" evidence="8">
    <location>
        <begin position="92"/>
        <end position="307"/>
    </location>
</feature>
<keyword evidence="10" id="KW-1185">Reference proteome</keyword>
<dbReference type="RefSeq" id="WP_188878981.1">
    <property type="nucleotide sequence ID" value="NZ_BMOQ01000006.1"/>
</dbReference>
<dbReference type="Pfam" id="PF00528">
    <property type="entry name" value="BPD_transp_1"/>
    <property type="match status" value="1"/>
</dbReference>
<evidence type="ECO:0000256" key="6">
    <source>
        <dbReference type="ARBA" id="ARBA00023136"/>
    </source>
</evidence>
<dbReference type="EMBL" id="BMOQ01000006">
    <property type="protein sequence ID" value="GGN20338.1"/>
    <property type="molecule type" value="Genomic_DNA"/>
</dbReference>
<feature type="transmembrane region" description="Helical" evidence="7">
    <location>
        <begin position="177"/>
        <end position="200"/>
    </location>
</feature>
<proteinExistence type="inferred from homology"/>
<gene>
    <name evidence="9" type="ORF">GCM10009021_21790</name>
</gene>
<comment type="similarity">
    <text evidence="7">Belongs to the binding-protein-dependent transport system permease family.</text>
</comment>
<feature type="transmembrane region" description="Helical" evidence="7">
    <location>
        <begin position="284"/>
        <end position="308"/>
    </location>
</feature>
<evidence type="ECO:0000313" key="10">
    <source>
        <dbReference type="Proteomes" id="UP000608850"/>
    </source>
</evidence>
<evidence type="ECO:0000259" key="8">
    <source>
        <dbReference type="PROSITE" id="PS50928"/>
    </source>
</evidence>
<reference evidence="9 10" key="1">
    <citation type="journal article" date="2019" name="Int. J. Syst. Evol. Microbiol.">
        <title>The Global Catalogue of Microorganisms (GCM) 10K type strain sequencing project: providing services to taxonomists for standard genome sequencing and annotation.</title>
        <authorList>
            <consortium name="The Broad Institute Genomics Platform"/>
            <consortium name="The Broad Institute Genome Sequencing Center for Infectious Disease"/>
            <person name="Wu L."/>
            <person name="Ma J."/>
        </authorList>
    </citation>
    <scope>NUCLEOTIDE SEQUENCE [LARGE SCALE GENOMIC DNA]</scope>
    <source>
        <strain evidence="9 10">JCM 16331</strain>
    </source>
</reference>
<dbReference type="InterPro" id="IPR035906">
    <property type="entry name" value="MetI-like_sf"/>
</dbReference>
<evidence type="ECO:0000256" key="1">
    <source>
        <dbReference type="ARBA" id="ARBA00004651"/>
    </source>
</evidence>
<keyword evidence="5 7" id="KW-1133">Transmembrane helix</keyword>